<keyword evidence="4" id="KW-1185">Reference proteome</keyword>
<dbReference type="SUPFAM" id="SSF54626">
    <property type="entry name" value="Chalcone isomerase"/>
    <property type="match status" value="1"/>
</dbReference>
<evidence type="ECO:0000259" key="2">
    <source>
        <dbReference type="Pfam" id="PF16036"/>
    </source>
</evidence>
<protein>
    <recommendedName>
        <fullName evidence="2">Chalcone isomerase domain-containing protein</fullName>
    </recommendedName>
</protein>
<dbReference type="RefSeq" id="WP_169654997.1">
    <property type="nucleotide sequence ID" value="NZ_JABANE010000006.1"/>
</dbReference>
<evidence type="ECO:0000313" key="3">
    <source>
        <dbReference type="EMBL" id="NME66993.1"/>
    </source>
</evidence>
<feature type="signal peptide" evidence="1">
    <location>
        <begin position="1"/>
        <end position="23"/>
    </location>
</feature>
<sequence length="239" mass="26929">MKNVYRINFLSIVLLFASLQIQAQNQPTFKTNFFNEVEFPETINVTNQTLQSNGYGAFSKGLKKVFSCALYVENRTDDAISLIYSEDLKVIDLVMTSNYLQSENTVKKIKAAYATDLKAAADASAEEKQFISDLRKHDKIITSQVTTVEKLFGEAFNKSNLGNVESISDDIKEYIASFGDLIETGDHFRIISKNNKVTLFKNGEQLFQTDNKAFKKALMNIYLGNTPIDATLRENLLSI</sequence>
<accession>A0A7X9RQP9</accession>
<reference evidence="3 4" key="1">
    <citation type="submission" date="2020-04" db="EMBL/GenBank/DDBJ databases">
        <title>Flammeovirga sp. SR4, a novel species isolated from seawater.</title>
        <authorList>
            <person name="Wang X."/>
        </authorList>
    </citation>
    <scope>NUCLEOTIDE SEQUENCE [LARGE SCALE GENOMIC DNA]</scope>
    <source>
        <strain evidence="3 4">ATCC 23126</strain>
    </source>
</reference>
<feature type="domain" description="Chalcone isomerase" evidence="2">
    <location>
        <begin position="147"/>
        <end position="237"/>
    </location>
</feature>
<dbReference type="Pfam" id="PF16036">
    <property type="entry name" value="Chalcone_3"/>
    <property type="match status" value="2"/>
</dbReference>
<dbReference type="AlphaFoldDB" id="A0A7X9RQP9"/>
<feature type="domain" description="Chalcone isomerase" evidence="2">
    <location>
        <begin position="35"/>
        <end position="130"/>
    </location>
</feature>
<dbReference type="Proteomes" id="UP000576082">
    <property type="component" value="Unassembled WGS sequence"/>
</dbReference>
<evidence type="ECO:0000313" key="4">
    <source>
        <dbReference type="Proteomes" id="UP000576082"/>
    </source>
</evidence>
<keyword evidence="1" id="KW-0732">Signal</keyword>
<gene>
    <name evidence="3" type="ORF">HHU12_03350</name>
</gene>
<comment type="caution">
    <text evidence="3">The sequence shown here is derived from an EMBL/GenBank/DDBJ whole genome shotgun (WGS) entry which is preliminary data.</text>
</comment>
<dbReference type="EMBL" id="JABANE010000006">
    <property type="protein sequence ID" value="NME66993.1"/>
    <property type="molecule type" value="Genomic_DNA"/>
</dbReference>
<name>A0A7X9RQP9_9BACT</name>
<proteinExistence type="predicted"/>
<dbReference type="GO" id="GO:0016872">
    <property type="term" value="F:intramolecular lyase activity"/>
    <property type="evidence" value="ECO:0007669"/>
    <property type="project" value="InterPro"/>
</dbReference>
<feature type="chain" id="PRO_5031332238" description="Chalcone isomerase domain-containing protein" evidence="1">
    <location>
        <begin position="24"/>
        <end position="239"/>
    </location>
</feature>
<evidence type="ECO:0000256" key="1">
    <source>
        <dbReference type="SAM" id="SignalP"/>
    </source>
</evidence>
<dbReference type="InterPro" id="IPR016087">
    <property type="entry name" value="Chalcone_isomerase"/>
</dbReference>
<organism evidence="3 4">
    <name type="scientific">Flammeovirga aprica JL-4</name>
    <dbReference type="NCBI Taxonomy" id="694437"/>
    <lineage>
        <taxon>Bacteria</taxon>
        <taxon>Pseudomonadati</taxon>
        <taxon>Bacteroidota</taxon>
        <taxon>Cytophagia</taxon>
        <taxon>Cytophagales</taxon>
        <taxon>Flammeovirgaceae</taxon>
        <taxon>Flammeovirga</taxon>
    </lineage>
</organism>
<dbReference type="InterPro" id="IPR036298">
    <property type="entry name" value="Chalcone_isomerase_sf"/>
</dbReference>